<dbReference type="InterPro" id="IPR011990">
    <property type="entry name" value="TPR-like_helical_dom_sf"/>
</dbReference>
<dbReference type="AlphaFoldDB" id="A0A7W6KHY8"/>
<keyword evidence="3" id="KW-1185">Reference proteome</keyword>
<proteinExistence type="predicted"/>
<dbReference type="SUPFAM" id="SSF48452">
    <property type="entry name" value="TPR-like"/>
    <property type="match status" value="1"/>
</dbReference>
<evidence type="ECO:0000259" key="1">
    <source>
        <dbReference type="Pfam" id="PF12770"/>
    </source>
</evidence>
<accession>A0A7W6KHY8</accession>
<sequence>MRPAPLSPPGRLLPFAVWLLALLVLVHPARAQEQPAHFQSLFQRFSTLFQDGDYIAAADVMEDAIEIYDQAPGNPVERASLAYYLALTYVNAGDASAALDASQAALAHRPELVTRYPEFYWIEGWAKARLGFLAQAASSYAAATGLAESYNASQPDRFAPETIAATRVQDAYLTSRSFSVPAPELTIDPLRLAIAEYEEITGAANYDYHYLLAQALNAQGFEIEARSAYLALIAAAPPSLRAKALARLAVLEWELGDHDAASGTARAALENSESLDEARVAVLRSLLIVAGATEIDEAEVGALMNEMAVISAKGDNLVYEDGVDLLEIVSIMVSALDDSVLDDPSALEFVDNTLATLSEIGAVFTSDTLAQHKLSDTRLMLARTAEALRMHDRARTLYQDVYYSTAASLLETAEAAAGLARLGLTVEGELRDDLSLRLSLSETAAGSAEAFLAGIPARSEGLLQQQIARLSEIMEQGVDLGFDLLEESMIAGPMDAVNVNDGFSQTGPYLFPFENALDKGYASSAGEGYYAKMLDDAFRQIQLARQSSAARAIAAMTARMSAGSDELALLLRRRDALIAERNRILERAGDEAITRYDLLADIEPRLDAVEAELDAAYPAFRDHIAFRPLALDEARGFLHPDEALATYLLTDRGLHVFVVTPENVIWERTLVDRDWLDETVRELRKALDPRGPLRAPVRGAMTPFDLGETPTASPEDGFDLALAHTLYEKALGPVLTLLPEGTTLLIAPDGPLQAIPFAAMVAEAPEEKLTGPERFRAAHWAIRDNAFATLPLPSTLRALRADGAPEATGGSFLGIGNPHFRQDPAWLNLAPLPETGFELETLNAIVADDGGNLLLGDAANESALAAADLKSPAIIAFATHGLMGGEANGLQEPALALTPLDDAIDGMAGMRDGLLTASEIAELDLDADWVLLSACNTAQGEDGEGSEGLSGLARAFFYAGARRLVVSHWAVQSDATVALTTGMFEALTEANGNDSGAKALRRAILAMIDNPDAPSWSHPGIWAPFVTVGW</sequence>
<feature type="domain" description="CHAT" evidence="1">
    <location>
        <begin position="721"/>
        <end position="1029"/>
    </location>
</feature>
<organism evidence="2 3">
    <name type="scientific">Martelella radicis</name>
    <dbReference type="NCBI Taxonomy" id="1397476"/>
    <lineage>
        <taxon>Bacteria</taxon>
        <taxon>Pseudomonadati</taxon>
        <taxon>Pseudomonadota</taxon>
        <taxon>Alphaproteobacteria</taxon>
        <taxon>Hyphomicrobiales</taxon>
        <taxon>Aurantimonadaceae</taxon>
        <taxon>Martelella</taxon>
    </lineage>
</organism>
<evidence type="ECO:0000313" key="2">
    <source>
        <dbReference type="EMBL" id="MBB4120275.1"/>
    </source>
</evidence>
<reference evidence="2 3" key="1">
    <citation type="submission" date="2020-08" db="EMBL/GenBank/DDBJ databases">
        <title>Genomic Encyclopedia of Type Strains, Phase IV (KMG-IV): sequencing the most valuable type-strain genomes for metagenomic binning, comparative biology and taxonomic classification.</title>
        <authorList>
            <person name="Goeker M."/>
        </authorList>
    </citation>
    <scope>NUCLEOTIDE SEQUENCE [LARGE SCALE GENOMIC DNA]</scope>
    <source>
        <strain evidence="2 3">DSM 28101</strain>
    </source>
</reference>
<dbReference type="Gene3D" id="1.25.40.10">
    <property type="entry name" value="Tetratricopeptide repeat domain"/>
    <property type="match status" value="1"/>
</dbReference>
<name>A0A7W6KHY8_9HYPH</name>
<dbReference type="EMBL" id="JACIDZ010000001">
    <property type="protein sequence ID" value="MBB4120275.1"/>
    <property type="molecule type" value="Genomic_DNA"/>
</dbReference>
<dbReference type="Pfam" id="PF12770">
    <property type="entry name" value="CHAT"/>
    <property type="match status" value="1"/>
</dbReference>
<dbReference type="Proteomes" id="UP000530571">
    <property type="component" value="Unassembled WGS sequence"/>
</dbReference>
<gene>
    <name evidence="2" type="ORF">GGR30_000170</name>
</gene>
<evidence type="ECO:0000313" key="3">
    <source>
        <dbReference type="Proteomes" id="UP000530571"/>
    </source>
</evidence>
<dbReference type="InterPro" id="IPR024983">
    <property type="entry name" value="CHAT_dom"/>
</dbReference>
<protein>
    <submittedName>
        <fullName evidence="2">CHAT domain-containing protein/tetratricopeptide (TPR) repeat protein</fullName>
    </submittedName>
</protein>
<dbReference type="RefSeq" id="WP_183481254.1">
    <property type="nucleotide sequence ID" value="NZ_JACIDZ010000001.1"/>
</dbReference>
<comment type="caution">
    <text evidence="2">The sequence shown here is derived from an EMBL/GenBank/DDBJ whole genome shotgun (WGS) entry which is preliminary data.</text>
</comment>